<feature type="domain" description="Bifunctional inhibitor/plant lipid transfer protein/seed storage helical" evidence="2">
    <location>
        <begin position="22"/>
        <end position="83"/>
    </location>
</feature>
<dbReference type="Proteomes" id="UP000257109">
    <property type="component" value="Unassembled WGS sequence"/>
</dbReference>
<evidence type="ECO:0000313" key="3">
    <source>
        <dbReference type="EMBL" id="RDX79414.1"/>
    </source>
</evidence>
<sequence>MVNSDVKSLWLLAVLGMSVLSLSHDPKMVAAEDCDVHLRGLEIECMYYMNKGNPSTLLNPNDRCCKVIKRANVPCVCRNLSRKLSMLLLLSQYSFFHFPSQLFHSYMFTFTHLVIRLKICLIGGKCCTASTTVAGLSLLATIVE</sequence>
<feature type="chain" id="PRO_5017067454" description="Bifunctional inhibitor/plant lipid transfer protein/seed storage helical domain-containing protein" evidence="1">
    <location>
        <begin position="24"/>
        <end position="144"/>
    </location>
</feature>
<proteinExistence type="predicted"/>
<evidence type="ECO:0000313" key="4">
    <source>
        <dbReference type="Proteomes" id="UP000257109"/>
    </source>
</evidence>
<dbReference type="Pfam" id="PF14368">
    <property type="entry name" value="LTP_2"/>
    <property type="match status" value="1"/>
</dbReference>
<feature type="non-terminal residue" evidence="3">
    <location>
        <position position="144"/>
    </location>
</feature>
<protein>
    <recommendedName>
        <fullName evidence="2">Bifunctional inhibitor/plant lipid transfer protein/seed storage helical domain-containing protein</fullName>
    </recommendedName>
</protein>
<feature type="non-terminal residue" evidence="3">
    <location>
        <position position="1"/>
    </location>
</feature>
<evidence type="ECO:0000259" key="2">
    <source>
        <dbReference type="Pfam" id="PF14368"/>
    </source>
</evidence>
<dbReference type="InterPro" id="IPR016140">
    <property type="entry name" value="Bifunc_inhib/LTP/seed_store"/>
</dbReference>
<gene>
    <name evidence="3" type="ORF">CR513_40170</name>
</gene>
<dbReference type="OrthoDB" id="653734at2759"/>
<dbReference type="InterPro" id="IPR036312">
    <property type="entry name" value="Bifun_inhib/LTP/seed_sf"/>
</dbReference>
<dbReference type="Gene3D" id="1.10.110.10">
    <property type="entry name" value="Plant lipid-transfer and hydrophobic proteins"/>
    <property type="match status" value="1"/>
</dbReference>
<accession>A0A371FM87</accession>
<comment type="caution">
    <text evidence="3">The sequence shown here is derived from an EMBL/GenBank/DDBJ whole genome shotgun (WGS) entry which is preliminary data.</text>
</comment>
<dbReference type="SUPFAM" id="SSF47699">
    <property type="entry name" value="Bifunctional inhibitor/lipid-transfer protein/seed storage 2S albumin"/>
    <property type="match status" value="1"/>
</dbReference>
<keyword evidence="4" id="KW-1185">Reference proteome</keyword>
<dbReference type="PANTHER" id="PTHR33286">
    <property type="entry name" value="BIFUNCTIONAL INHIBITOR/LIPID-TRANSFER PROTEIN/SEED STORAGE 2S ALBUMIN SUPERFAMILY PROTEIN"/>
    <property type="match status" value="1"/>
</dbReference>
<reference evidence="3" key="1">
    <citation type="submission" date="2018-05" db="EMBL/GenBank/DDBJ databases">
        <title>Draft genome of Mucuna pruriens seed.</title>
        <authorList>
            <person name="Nnadi N.E."/>
            <person name="Vos R."/>
            <person name="Hasami M.H."/>
            <person name="Devisetty U.K."/>
            <person name="Aguiy J.C."/>
        </authorList>
    </citation>
    <scope>NUCLEOTIDE SEQUENCE [LARGE SCALE GENOMIC DNA]</scope>
    <source>
        <strain evidence="3">JCA_2017</strain>
    </source>
</reference>
<name>A0A371FM87_MUCPR</name>
<dbReference type="EMBL" id="QJKJ01008548">
    <property type="protein sequence ID" value="RDX79414.1"/>
    <property type="molecule type" value="Genomic_DNA"/>
</dbReference>
<dbReference type="AlphaFoldDB" id="A0A371FM87"/>
<evidence type="ECO:0000256" key="1">
    <source>
        <dbReference type="SAM" id="SignalP"/>
    </source>
</evidence>
<keyword evidence="1" id="KW-0732">Signal</keyword>
<dbReference type="PANTHER" id="PTHR33286:SF1">
    <property type="entry name" value="OS01G0800600 PROTEIN"/>
    <property type="match status" value="1"/>
</dbReference>
<organism evidence="3 4">
    <name type="scientific">Mucuna pruriens</name>
    <name type="common">Velvet bean</name>
    <name type="synonym">Dolichos pruriens</name>
    <dbReference type="NCBI Taxonomy" id="157652"/>
    <lineage>
        <taxon>Eukaryota</taxon>
        <taxon>Viridiplantae</taxon>
        <taxon>Streptophyta</taxon>
        <taxon>Embryophyta</taxon>
        <taxon>Tracheophyta</taxon>
        <taxon>Spermatophyta</taxon>
        <taxon>Magnoliopsida</taxon>
        <taxon>eudicotyledons</taxon>
        <taxon>Gunneridae</taxon>
        <taxon>Pentapetalae</taxon>
        <taxon>rosids</taxon>
        <taxon>fabids</taxon>
        <taxon>Fabales</taxon>
        <taxon>Fabaceae</taxon>
        <taxon>Papilionoideae</taxon>
        <taxon>50 kb inversion clade</taxon>
        <taxon>NPAAA clade</taxon>
        <taxon>indigoferoid/millettioid clade</taxon>
        <taxon>Phaseoleae</taxon>
        <taxon>Mucuna</taxon>
    </lineage>
</organism>
<feature type="signal peptide" evidence="1">
    <location>
        <begin position="1"/>
        <end position="23"/>
    </location>
</feature>